<keyword evidence="2" id="KW-0808">Transferase</keyword>
<dbReference type="AlphaFoldDB" id="A0A1Q2HNE5"/>
<protein>
    <submittedName>
        <fullName evidence="2">Mannosylfructose-phosphate synthase</fullName>
        <ecNumber evidence="2">2.4.1.246</ecNumber>
    </submittedName>
</protein>
<dbReference type="EC" id="2.4.1.246" evidence="2"/>
<dbReference type="CDD" id="cd03801">
    <property type="entry name" value="GT4_PimA-like"/>
    <property type="match status" value="1"/>
</dbReference>
<dbReference type="PANTHER" id="PTHR45947:SF3">
    <property type="entry name" value="SULFOQUINOVOSYL TRANSFERASE SQD2"/>
    <property type="match status" value="1"/>
</dbReference>
<dbReference type="GO" id="GO:0103011">
    <property type="term" value="F:mannosylfructose-phosphate synthase activity"/>
    <property type="evidence" value="ECO:0007669"/>
    <property type="project" value="UniProtKB-EC"/>
</dbReference>
<dbReference type="InterPro" id="IPR050194">
    <property type="entry name" value="Glycosyltransferase_grp1"/>
</dbReference>
<dbReference type="OrthoDB" id="258796at2"/>
<evidence type="ECO:0000313" key="2">
    <source>
        <dbReference type="EMBL" id="AQQ08952.1"/>
    </source>
</evidence>
<accession>A0A1Q2HNE5</accession>
<reference evidence="3" key="1">
    <citation type="submission" date="2017-02" db="EMBL/GenBank/DDBJ databases">
        <title>Comparative genomics and description of representatives of a novel lineage of planctomycetes thriving in anoxic sediments.</title>
        <authorList>
            <person name="Spring S."/>
            <person name="Bunk B."/>
            <person name="Sproer C."/>
            <person name="Klenk H.-P."/>
        </authorList>
    </citation>
    <scope>NUCLEOTIDE SEQUENCE [LARGE SCALE GENOMIC DNA]</scope>
    <source>
        <strain evidence="3">L21-RPul-D3</strain>
    </source>
</reference>
<evidence type="ECO:0000313" key="3">
    <source>
        <dbReference type="Proteomes" id="UP000188273"/>
    </source>
</evidence>
<dbReference type="KEGG" id="pbu:L21SP3_00746"/>
<dbReference type="PANTHER" id="PTHR45947">
    <property type="entry name" value="SULFOQUINOVOSYL TRANSFERASE SQD2"/>
    <property type="match status" value="1"/>
</dbReference>
<proteinExistence type="predicted"/>
<feature type="domain" description="Glycosyltransferase subfamily 4-like N-terminal" evidence="1">
    <location>
        <begin position="14"/>
        <end position="175"/>
    </location>
</feature>
<dbReference type="InterPro" id="IPR028098">
    <property type="entry name" value="Glyco_trans_4-like_N"/>
</dbReference>
<dbReference type="STRING" id="1940790.L21SP3_00746"/>
<keyword evidence="2" id="KW-0328">Glycosyltransferase</keyword>
<organism evidence="2 3">
    <name type="scientific">Sedimentisphaera cyanobacteriorum</name>
    <dbReference type="NCBI Taxonomy" id="1940790"/>
    <lineage>
        <taxon>Bacteria</taxon>
        <taxon>Pseudomonadati</taxon>
        <taxon>Planctomycetota</taxon>
        <taxon>Phycisphaerae</taxon>
        <taxon>Sedimentisphaerales</taxon>
        <taxon>Sedimentisphaeraceae</taxon>
        <taxon>Sedimentisphaera</taxon>
    </lineage>
</organism>
<dbReference type="RefSeq" id="WP_161488081.1">
    <property type="nucleotide sequence ID" value="NZ_CP019633.1"/>
</dbReference>
<dbReference type="Pfam" id="PF13439">
    <property type="entry name" value="Glyco_transf_4"/>
    <property type="match status" value="1"/>
</dbReference>
<gene>
    <name evidence="2" type="primary">mfpsA</name>
    <name evidence="2" type="ORF">L21SP3_00746</name>
</gene>
<dbReference type="Gene3D" id="3.40.50.2000">
    <property type="entry name" value="Glycogen Phosphorylase B"/>
    <property type="match status" value="2"/>
</dbReference>
<dbReference type="EMBL" id="CP019633">
    <property type="protein sequence ID" value="AQQ08952.1"/>
    <property type="molecule type" value="Genomic_DNA"/>
</dbReference>
<dbReference type="Pfam" id="PF13692">
    <property type="entry name" value="Glyco_trans_1_4"/>
    <property type="match status" value="1"/>
</dbReference>
<evidence type="ECO:0000259" key="1">
    <source>
        <dbReference type="Pfam" id="PF13439"/>
    </source>
</evidence>
<keyword evidence="3" id="KW-1185">Reference proteome</keyword>
<dbReference type="SUPFAM" id="SSF53756">
    <property type="entry name" value="UDP-Glycosyltransferase/glycogen phosphorylase"/>
    <property type="match status" value="1"/>
</dbReference>
<name>A0A1Q2HNE5_9BACT</name>
<sequence length="392" mass="45358">MKIAIVTNRFYPEVGGAETNIYYQACSLAKQHEVAVFCPKRIDAADYEKLSGFELFRLKDWKNPNGEYPNIKTETFMPSVFFKILTGGYDVVMYFPALSKNNMLGFLAAKLSGKKNVLCCFDWLDYSQIILQTGDIDPNIMEREEARWYQKIFLKRFDYIFAISNKEIEFFKKYNRNVGYSPVPIRLEEYDNFDAPNPRSKYGIEENEFVFLSLGRVCRIKGQDIALKAFAEVADKLPGSKFVFVGRQDYDPQITSEMKALIKQNGLEDRVLFTGMVQREEVIGWLRHSDIHVIPVRFMNSGAVVVESWISGTPVLQSDVVDPNLVQEDVNGYTFRRADVSHLAEKMEKAFQNRDAFPDLAREGEKLVREKYTYQYLTNLYVKTFESLINQV</sequence>
<dbReference type="Proteomes" id="UP000188273">
    <property type="component" value="Chromosome"/>
</dbReference>